<keyword evidence="3" id="KW-1185">Reference proteome</keyword>
<dbReference type="Proteomes" id="UP000649573">
    <property type="component" value="Unassembled WGS sequence"/>
</dbReference>
<gene>
    <name evidence="2" type="ORF">GCM10010178_21600</name>
</gene>
<feature type="domain" description="Guanylate cyclase" evidence="1">
    <location>
        <begin position="52"/>
        <end position="186"/>
    </location>
</feature>
<comment type="caution">
    <text evidence="2">The sequence shown here is derived from an EMBL/GenBank/DDBJ whole genome shotgun (WGS) entry which is preliminary data.</text>
</comment>
<organism evidence="2 3">
    <name type="scientific">Lentzea flava</name>
    <dbReference type="NCBI Taxonomy" id="103732"/>
    <lineage>
        <taxon>Bacteria</taxon>
        <taxon>Bacillati</taxon>
        <taxon>Actinomycetota</taxon>
        <taxon>Actinomycetes</taxon>
        <taxon>Pseudonocardiales</taxon>
        <taxon>Pseudonocardiaceae</taxon>
        <taxon>Lentzea</taxon>
    </lineage>
</organism>
<dbReference type="InterPro" id="IPR029787">
    <property type="entry name" value="Nucleotide_cyclase"/>
</dbReference>
<dbReference type="SUPFAM" id="SSF55073">
    <property type="entry name" value="Nucleotide cyclase"/>
    <property type="match status" value="1"/>
</dbReference>
<accession>A0ABQ2UHK3</accession>
<protein>
    <submittedName>
        <fullName evidence="2">Adenylate cyclase</fullName>
    </submittedName>
</protein>
<name>A0ABQ2UHK3_9PSEU</name>
<dbReference type="PROSITE" id="PS50125">
    <property type="entry name" value="GUANYLATE_CYCLASE_2"/>
    <property type="match status" value="1"/>
</dbReference>
<dbReference type="InterPro" id="IPR001054">
    <property type="entry name" value="A/G_cyclase"/>
</dbReference>
<reference evidence="3" key="1">
    <citation type="journal article" date="2019" name="Int. J. Syst. Evol. Microbiol.">
        <title>The Global Catalogue of Microorganisms (GCM) 10K type strain sequencing project: providing services to taxonomists for standard genome sequencing and annotation.</title>
        <authorList>
            <consortium name="The Broad Institute Genomics Platform"/>
            <consortium name="The Broad Institute Genome Sequencing Center for Infectious Disease"/>
            <person name="Wu L."/>
            <person name="Ma J."/>
        </authorList>
    </citation>
    <scope>NUCLEOTIDE SEQUENCE [LARGE SCALE GENOMIC DNA]</scope>
    <source>
        <strain evidence="3">JCM 3296</strain>
    </source>
</reference>
<evidence type="ECO:0000259" key="1">
    <source>
        <dbReference type="PROSITE" id="PS50125"/>
    </source>
</evidence>
<dbReference type="Gene3D" id="3.30.70.1230">
    <property type="entry name" value="Nucleotide cyclase"/>
    <property type="match status" value="1"/>
</dbReference>
<evidence type="ECO:0000313" key="2">
    <source>
        <dbReference type="EMBL" id="GGU29118.1"/>
    </source>
</evidence>
<proteinExistence type="predicted"/>
<sequence length="243" mass="26890">MEATNKSYDYIASFGRIDGILATPQSNYEEVDTLPARDKLTYSNGFYANKTVAVFVDIRDSSKLPEIYKRPKLARLYRAYISEMVAILNSHAKAVEVNIVGDGVWSVINAPYKADIDEVLEVIARMNALMKVLNYKLGKADYSTPIKAGIGAAFGRALMIKAGLSGSGINDVVYMGDVVNHAAKLAAKANAGYFVDPIFLSNDFVGNLKEEYQGKVKKDWSNNCYTCDLVNSLMNDWYDENCN</sequence>
<evidence type="ECO:0000313" key="3">
    <source>
        <dbReference type="Proteomes" id="UP000649573"/>
    </source>
</evidence>
<dbReference type="RefSeq" id="WP_189253486.1">
    <property type="nucleotide sequence ID" value="NZ_BMRE01000006.1"/>
</dbReference>
<dbReference type="EMBL" id="BMRE01000006">
    <property type="protein sequence ID" value="GGU29118.1"/>
    <property type="molecule type" value="Genomic_DNA"/>
</dbReference>